<evidence type="ECO:0000256" key="1">
    <source>
        <dbReference type="ARBA" id="ARBA00000683"/>
    </source>
</evidence>
<comment type="function">
    <text evidence="4">Component of the dihydroxyacetone kinase complex, which is responsible for the phosphoenolpyruvate (PEP)-dependent phosphorylation of dihydroxyacetone. DhaM serves as the phosphoryl donor. Is phosphorylated by phosphoenolpyruvate in an EI- and HPr-dependent reaction, and a phosphorelay system on histidine residues finally leads to phosphoryl transfer to DhaL and dihydroxyacetone.</text>
</comment>
<evidence type="ECO:0000256" key="12">
    <source>
        <dbReference type="ARBA" id="ARBA00022723"/>
    </source>
</evidence>
<dbReference type="Pfam" id="PF03610">
    <property type="entry name" value="EIIA-man"/>
    <property type="match status" value="1"/>
</dbReference>
<dbReference type="GO" id="GO:0047324">
    <property type="term" value="F:phosphoenolpyruvate-glycerone phosphotransferase activity"/>
    <property type="evidence" value="ECO:0007669"/>
    <property type="project" value="UniProtKB-EC"/>
</dbReference>
<dbReference type="Pfam" id="PF02896">
    <property type="entry name" value="PEP-utilizers_C"/>
    <property type="match status" value="1"/>
</dbReference>
<dbReference type="Gene3D" id="3.30.1340.10">
    <property type="entry name" value="HPr-like"/>
    <property type="match status" value="1"/>
</dbReference>
<dbReference type="NCBIfam" id="TIGR02364">
    <property type="entry name" value="dha_pts"/>
    <property type="match status" value="1"/>
</dbReference>
<dbReference type="PROSITE" id="PS00742">
    <property type="entry name" value="PEP_ENZYMES_2"/>
    <property type="match status" value="1"/>
</dbReference>
<dbReference type="Pfam" id="PF00391">
    <property type="entry name" value="PEP-utilizers"/>
    <property type="match status" value="1"/>
</dbReference>
<keyword evidence="12" id="KW-0479">Metal-binding</keyword>
<comment type="subcellular location">
    <subcellularLocation>
        <location evidence="5">Cytoplasm</location>
    </subcellularLocation>
</comment>
<dbReference type="InterPro" id="IPR036637">
    <property type="entry name" value="Phosphohistidine_dom_sf"/>
</dbReference>
<dbReference type="InterPro" id="IPR008731">
    <property type="entry name" value="PTS_EIN"/>
</dbReference>
<comment type="subunit">
    <text evidence="15">Homodimer. The dihydroxyacetone kinase complex is composed of a homodimer of DhaM, a homodimer of DhaK and the subunit DhaL.</text>
</comment>
<evidence type="ECO:0000256" key="7">
    <source>
        <dbReference type="ARBA" id="ARBA00022448"/>
    </source>
</evidence>
<comment type="catalytic activity">
    <reaction evidence="1">
        <text>L-histidyl-[protein] + phosphoenolpyruvate = N(pros)-phospho-L-histidyl-[protein] + pyruvate</text>
        <dbReference type="Rhea" id="RHEA:23880"/>
        <dbReference type="Rhea" id="RHEA-COMP:9745"/>
        <dbReference type="Rhea" id="RHEA-COMP:9746"/>
        <dbReference type="ChEBI" id="CHEBI:15361"/>
        <dbReference type="ChEBI" id="CHEBI:29979"/>
        <dbReference type="ChEBI" id="CHEBI:58702"/>
        <dbReference type="ChEBI" id="CHEBI:64837"/>
        <dbReference type="EC" id="2.7.3.9"/>
    </reaction>
</comment>
<reference evidence="19" key="1">
    <citation type="submission" date="2015-10" db="EMBL/GenBank/DDBJ databases">
        <title>Complete Genome Sequencing of Klebsiella sp. strain G5.</title>
        <authorList>
            <person name="Chan K.-G."/>
            <person name="Chen J.-W."/>
        </authorList>
    </citation>
    <scope>NUCLEOTIDE SEQUENCE [LARGE SCALE GENOMIC DNA]</scope>
    <source>
        <strain evidence="19">G5</strain>
    </source>
</reference>
<evidence type="ECO:0000256" key="11">
    <source>
        <dbReference type="ARBA" id="ARBA00022683"/>
    </source>
</evidence>
<dbReference type="AlphaFoldDB" id="A0A806XAC7"/>
<dbReference type="GO" id="GO:0016020">
    <property type="term" value="C:membrane"/>
    <property type="evidence" value="ECO:0007669"/>
    <property type="project" value="InterPro"/>
</dbReference>
<evidence type="ECO:0000256" key="9">
    <source>
        <dbReference type="ARBA" id="ARBA00022597"/>
    </source>
</evidence>
<dbReference type="SUPFAM" id="SSF51621">
    <property type="entry name" value="Phosphoenolpyruvate/pyruvate domain"/>
    <property type="match status" value="1"/>
</dbReference>
<evidence type="ECO:0000313" key="18">
    <source>
        <dbReference type="EMBL" id="ALR75571.1"/>
    </source>
</evidence>
<dbReference type="InterPro" id="IPR023151">
    <property type="entry name" value="PEP_util_CS"/>
</dbReference>
<dbReference type="InterPro" id="IPR018274">
    <property type="entry name" value="PEP_util_AS"/>
</dbReference>
<gene>
    <name evidence="18" type="ORF">AO703_04410</name>
</gene>
<dbReference type="SUPFAM" id="SSF55594">
    <property type="entry name" value="HPr-like"/>
    <property type="match status" value="1"/>
</dbReference>
<dbReference type="Pfam" id="PF05524">
    <property type="entry name" value="PEP-utilisers_N"/>
    <property type="match status" value="1"/>
</dbReference>
<dbReference type="InterPro" id="IPR008279">
    <property type="entry name" value="PEP-util_enz_mobile_dom"/>
</dbReference>
<dbReference type="InterPro" id="IPR036618">
    <property type="entry name" value="PtsI_HPr-bd_sf"/>
</dbReference>
<dbReference type="SUPFAM" id="SSF53062">
    <property type="entry name" value="PTS system fructose IIA component-like"/>
    <property type="match status" value="1"/>
</dbReference>
<dbReference type="InterPro" id="IPR040442">
    <property type="entry name" value="Pyrv_kinase-like_dom_sf"/>
</dbReference>
<evidence type="ECO:0000256" key="13">
    <source>
        <dbReference type="ARBA" id="ARBA00022777"/>
    </source>
</evidence>
<dbReference type="InterPro" id="IPR004701">
    <property type="entry name" value="PTS_EIIA_man-typ"/>
</dbReference>
<keyword evidence="9" id="KW-0762">Sugar transport</keyword>
<evidence type="ECO:0000256" key="4">
    <source>
        <dbReference type="ARBA" id="ARBA00002788"/>
    </source>
</evidence>
<dbReference type="Pfam" id="PF00381">
    <property type="entry name" value="PTS-HPr"/>
    <property type="match status" value="1"/>
</dbReference>
<dbReference type="PROSITE" id="PS00369">
    <property type="entry name" value="PTS_HPR_HIS"/>
    <property type="match status" value="1"/>
</dbReference>
<dbReference type="GO" id="GO:0046872">
    <property type="term" value="F:metal ion binding"/>
    <property type="evidence" value="ECO:0007669"/>
    <property type="project" value="UniProtKB-KW"/>
</dbReference>
<feature type="domain" description="PTS EIIA type-4" evidence="16">
    <location>
        <begin position="1"/>
        <end position="134"/>
    </location>
</feature>
<dbReference type="InterPro" id="IPR001020">
    <property type="entry name" value="PTS_HPr_His_P_site"/>
</dbReference>
<accession>A0A806XAC7</accession>
<dbReference type="Gene3D" id="3.40.50.510">
    <property type="entry name" value="Phosphotransferase system, mannose-type IIA component"/>
    <property type="match status" value="1"/>
</dbReference>
<dbReference type="PANTHER" id="PTHR46244">
    <property type="entry name" value="PHOSPHOENOLPYRUVATE-PROTEIN PHOSPHOTRANSFERASE"/>
    <property type="match status" value="1"/>
</dbReference>
<dbReference type="PROSITE" id="PS51350">
    <property type="entry name" value="PTS_HPR_DOM"/>
    <property type="match status" value="1"/>
</dbReference>
<dbReference type="Gene3D" id="1.10.274.10">
    <property type="entry name" value="PtsI, HPr-binding domain"/>
    <property type="match status" value="1"/>
</dbReference>
<dbReference type="InterPro" id="IPR000032">
    <property type="entry name" value="HPr-like"/>
</dbReference>
<dbReference type="InterPro" id="IPR036662">
    <property type="entry name" value="PTS_EIIA_man-typ_sf"/>
</dbReference>
<keyword evidence="14" id="KW-0460">Magnesium</keyword>
<dbReference type="Gene3D" id="3.50.30.10">
    <property type="entry name" value="Phosphohistidine domain"/>
    <property type="match status" value="1"/>
</dbReference>
<keyword evidence="18" id="KW-0670">Pyruvate</keyword>
<organism evidence="18 19">
    <name type="scientific">[Enterobacter] lignolyticus</name>
    <dbReference type="NCBI Taxonomy" id="1334193"/>
    <lineage>
        <taxon>Bacteria</taxon>
        <taxon>Pseudomonadati</taxon>
        <taxon>Pseudomonadota</taxon>
        <taxon>Gammaproteobacteria</taxon>
        <taxon>Enterobacterales</taxon>
        <taxon>Enterobacteriaceae</taxon>
        <taxon>Pluralibacter</taxon>
    </lineage>
</organism>
<dbReference type="GO" id="GO:0009401">
    <property type="term" value="P:phosphoenolpyruvate-dependent sugar phosphotransferase system"/>
    <property type="evidence" value="ECO:0007669"/>
    <property type="project" value="UniProtKB-KW"/>
</dbReference>
<evidence type="ECO:0000256" key="5">
    <source>
        <dbReference type="ARBA" id="ARBA00004496"/>
    </source>
</evidence>
<evidence type="ECO:0000256" key="6">
    <source>
        <dbReference type="ARBA" id="ARBA00007837"/>
    </source>
</evidence>
<dbReference type="OrthoDB" id="7065393at2"/>
<evidence type="ECO:0000256" key="8">
    <source>
        <dbReference type="ARBA" id="ARBA00022490"/>
    </source>
</evidence>
<evidence type="ECO:0000259" key="16">
    <source>
        <dbReference type="PROSITE" id="PS51096"/>
    </source>
</evidence>
<dbReference type="SUPFAM" id="SSF47831">
    <property type="entry name" value="Enzyme I of the PEP:sugar phosphotransferase system HPr-binding (sub)domain"/>
    <property type="match status" value="1"/>
</dbReference>
<keyword evidence="13" id="KW-0418">Kinase</keyword>
<evidence type="ECO:0000256" key="10">
    <source>
        <dbReference type="ARBA" id="ARBA00022679"/>
    </source>
</evidence>
<dbReference type="PANTHER" id="PTHR46244:SF6">
    <property type="entry name" value="PHOSPHOENOLPYRUVATE-PROTEIN PHOSPHOTRANSFERASE"/>
    <property type="match status" value="1"/>
</dbReference>
<dbReference type="Gene3D" id="3.20.20.60">
    <property type="entry name" value="Phosphoenolpyruvate-binding domains"/>
    <property type="match status" value="1"/>
</dbReference>
<dbReference type="CDD" id="cd00367">
    <property type="entry name" value="PTS-HPr_like"/>
    <property type="match status" value="1"/>
</dbReference>
<feature type="domain" description="HPr" evidence="17">
    <location>
        <begin position="156"/>
        <end position="243"/>
    </location>
</feature>
<evidence type="ECO:0000256" key="14">
    <source>
        <dbReference type="ARBA" id="ARBA00022842"/>
    </source>
</evidence>
<dbReference type="NCBIfam" id="TIGR01417">
    <property type="entry name" value="PTS_I_fam"/>
    <property type="match status" value="1"/>
</dbReference>
<comment type="cofactor">
    <cofactor evidence="3">
        <name>Mg(2+)</name>
        <dbReference type="ChEBI" id="CHEBI:18420"/>
    </cofactor>
</comment>
<dbReference type="PRINTS" id="PR00107">
    <property type="entry name" value="PHOSPHOCPHPR"/>
</dbReference>
<dbReference type="PROSITE" id="PS00370">
    <property type="entry name" value="PEP_ENZYMES_PHOS_SITE"/>
    <property type="match status" value="1"/>
</dbReference>
<dbReference type="SUPFAM" id="SSF52009">
    <property type="entry name" value="Phosphohistidine domain"/>
    <property type="match status" value="1"/>
</dbReference>
<dbReference type="GO" id="GO:0008965">
    <property type="term" value="F:phosphoenolpyruvate-protein phosphotransferase activity"/>
    <property type="evidence" value="ECO:0007669"/>
    <property type="project" value="UniProtKB-EC"/>
</dbReference>
<proteinExistence type="inferred from homology"/>
<comment type="catalytic activity">
    <reaction evidence="2">
        <text>dihydroxyacetone + phosphoenolpyruvate = dihydroxyacetone phosphate + pyruvate</text>
        <dbReference type="Rhea" id="RHEA:18381"/>
        <dbReference type="ChEBI" id="CHEBI:15361"/>
        <dbReference type="ChEBI" id="CHEBI:16016"/>
        <dbReference type="ChEBI" id="CHEBI:57642"/>
        <dbReference type="ChEBI" id="CHEBI:58702"/>
        <dbReference type="EC" id="2.7.1.121"/>
    </reaction>
</comment>
<dbReference type="InterPro" id="IPR000121">
    <property type="entry name" value="PEP_util_C"/>
</dbReference>
<evidence type="ECO:0000256" key="2">
    <source>
        <dbReference type="ARBA" id="ARBA00001113"/>
    </source>
</evidence>
<dbReference type="InterPro" id="IPR035895">
    <property type="entry name" value="HPr-like_sf"/>
</dbReference>
<evidence type="ECO:0000256" key="15">
    <source>
        <dbReference type="ARBA" id="ARBA00046577"/>
    </source>
</evidence>
<dbReference type="KEGG" id="kle:AO703_04410"/>
<dbReference type="PRINTS" id="PR01736">
    <property type="entry name" value="PHPHTRNFRASE"/>
</dbReference>
<evidence type="ECO:0000256" key="3">
    <source>
        <dbReference type="ARBA" id="ARBA00001946"/>
    </source>
</evidence>
<dbReference type="InterPro" id="IPR012844">
    <property type="entry name" value="DhaM_N"/>
</dbReference>
<keyword evidence="10 18" id="KW-0808">Transferase</keyword>
<keyword evidence="8" id="KW-0963">Cytoplasm</keyword>
<protein>
    <submittedName>
        <fullName evidence="18">Phosphoenolpyruvate-protein phosphotransferase</fullName>
    </submittedName>
</protein>
<keyword evidence="7" id="KW-0813">Transport</keyword>
<dbReference type="EMBL" id="CP012871">
    <property type="protein sequence ID" value="ALR75571.1"/>
    <property type="molecule type" value="Genomic_DNA"/>
</dbReference>
<dbReference type="RefSeq" id="WP_062740419.1">
    <property type="nucleotide sequence ID" value="NZ_CP012871.1"/>
</dbReference>
<dbReference type="InterPro" id="IPR015813">
    <property type="entry name" value="Pyrv/PenolPyrv_kinase-like_dom"/>
</dbReference>
<dbReference type="InterPro" id="IPR050499">
    <property type="entry name" value="PEP-utilizing_PTS_enzyme"/>
</dbReference>
<comment type="similarity">
    <text evidence="6">Belongs to the PEP-utilizing enzyme family.</text>
</comment>
<dbReference type="PROSITE" id="PS51096">
    <property type="entry name" value="PTS_EIIA_TYPE_4"/>
    <property type="match status" value="1"/>
</dbReference>
<sequence>MTAIVIVSHSLRLAQGIEELAQQMSGGKVPLAVAAGIDDPQNPIGTDAIAILSAIESVWSPAGVLVFMDMGSALLSTEMALELLSEEQRAAVHLMSAPVVEGVLSAIVCAAAELPTSAIIAEAASALDAKRQHLHPNEAAATDITPEPGQSIAEQAHTLRWTVRNPHGIHARPAAKIVATAARCDAEITVINGDKRASARSLNGLAMLGIRCGDEILFQISGHDASQAIQLITSLAQGHFGESHALEPVANEPQPVQRITAEGAVSGLPVNEGIAIGCVKWFSCELPEFPLRTPASPAEEMAKIDSAIGAVLHALEQKALGPEGEIFAAHQAMLDDPEIRLQVLQELGKGDQAETAWINVMQEVANRYRHASSPYFREREADVHDLARQVLLALCGVSEGTFATHEPCILLADDLLPSQVANLDKRHILGICLRNGGATSHSAILARAMGIPAVVKAAIASAQIPDGAEVILDGGKGQLWFDPDDATRLSLIQRHDEWRQSKANALASAAQPAITRHGQRINVLANIGGPEDVDAALAQGAEGVGLFRTEFLFHDAAELPGEDEQFRVYCDIARAFGDKPVTIRTLDIGGDKPLAALPQAKEDNPFLGLRGIRLCLASPQIFIPQLRALLRAGALHPNLQIMLPMISTQDEVAAVQALTQQQAQLLNIPQERLPALGIMIEVPAAVMIADALAQQVDFFSIGTNDLTQYIMAADRGNSAVAELVDYRNEAVVSAIARVCEAGRTYGIPVSMCGEMAGDVTQTALLLRLGIDKLSASAARLPALKATIREL</sequence>
<dbReference type="InterPro" id="IPR006318">
    <property type="entry name" value="PTS_EI-like"/>
</dbReference>
<dbReference type="GO" id="GO:0005737">
    <property type="term" value="C:cytoplasm"/>
    <property type="evidence" value="ECO:0007669"/>
    <property type="project" value="UniProtKB-SubCell"/>
</dbReference>
<keyword evidence="11" id="KW-0598">Phosphotransferase system</keyword>
<name>A0A806XAC7_9ENTR</name>
<evidence type="ECO:0000313" key="19">
    <source>
        <dbReference type="Proteomes" id="UP000069162"/>
    </source>
</evidence>
<evidence type="ECO:0000259" key="17">
    <source>
        <dbReference type="PROSITE" id="PS51350"/>
    </source>
</evidence>
<dbReference type="Proteomes" id="UP000069162">
    <property type="component" value="Chromosome"/>
</dbReference>
<dbReference type="NCBIfam" id="TIGR01003">
    <property type="entry name" value="PTS_HPr_family"/>
    <property type="match status" value="1"/>
</dbReference>